<dbReference type="GO" id="GO:0051536">
    <property type="term" value="F:iron-sulfur cluster binding"/>
    <property type="evidence" value="ECO:0007669"/>
    <property type="project" value="InterPro"/>
</dbReference>
<keyword evidence="1" id="KW-0560">Oxidoreductase</keyword>
<name>A0A2G1QLK2_9HYPH</name>
<sequence>MPVSCPTGWRTRPKRPTWRCSVKTVSPFRELDPAAQRVTIRWQGRDLVVPAGNLAAALLVAGIMPFRHTPVSAAPRGPFCMMGACFDCLVEIDGVNRQACMIEAAEGMAVAMPRVENRE</sequence>
<dbReference type="Pfam" id="PF13510">
    <property type="entry name" value="Fer2_4"/>
    <property type="match status" value="1"/>
</dbReference>
<dbReference type="SUPFAM" id="SSF54292">
    <property type="entry name" value="2Fe-2S ferredoxin-like"/>
    <property type="match status" value="1"/>
</dbReference>
<dbReference type="Proteomes" id="UP000221168">
    <property type="component" value="Unassembled WGS sequence"/>
</dbReference>
<dbReference type="OrthoDB" id="573392at2"/>
<comment type="caution">
    <text evidence="2">The sequence shown here is derived from an EMBL/GenBank/DDBJ whole genome shotgun (WGS) entry which is preliminary data.</text>
</comment>
<dbReference type="Gene3D" id="3.10.20.440">
    <property type="entry name" value="2Fe-2S iron-sulphur cluster binding domain, sarcosine oxidase, alpha subunit, N-terminal domain"/>
    <property type="match status" value="1"/>
</dbReference>
<evidence type="ECO:0000256" key="1">
    <source>
        <dbReference type="ARBA" id="ARBA00023002"/>
    </source>
</evidence>
<dbReference type="AlphaFoldDB" id="A0A2G1QLK2"/>
<evidence type="ECO:0000313" key="2">
    <source>
        <dbReference type="EMBL" id="PHP66349.1"/>
    </source>
</evidence>
<gene>
    <name evidence="2" type="ORF">CSC94_13725</name>
</gene>
<accession>A0A2G1QLK2</accession>
<protein>
    <submittedName>
        <fullName evidence="2">NAD(FAD)-dependent dehydrogenase</fullName>
    </submittedName>
</protein>
<evidence type="ECO:0000313" key="3">
    <source>
        <dbReference type="Proteomes" id="UP000221168"/>
    </source>
</evidence>
<dbReference type="InterPro" id="IPR036010">
    <property type="entry name" value="2Fe-2S_ferredoxin-like_sf"/>
</dbReference>
<proteinExistence type="predicted"/>
<organism evidence="2 3">
    <name type="scientific">Zhengella mangrovi</name>
    <dbReference type="NCBI Taxonomy" id="1982044"/>
    <lineage>
        <taxon>Bacteria</taxon>
        <taxon>Pseudomonadati</taxon>
        <taxon>Pseudomonadota</taxon>
        <taxon>Alphaproteobacteria</taxon>
        <taxon>Hyphomicrobiales</taxon>
        <taxon>Notoacmeibacteraceae</taxon>
        <taxon>Zhengella</taxon>
    </lineage>
</organism>
<dbReference type="GO" id="GO:0016491">
    <property type="term" value="F:oxidoreductase activity"/>
    <property type="evidence" value="ECO:0007669"/>
    <property type="project" value="UniProtKB-KW"/>
</dbReference>
<reference evidence="2 3" key="1">
    <citation type="submission" date="2017-10" db="EMBL/GenBank/DDBJ databases">
        <title>Sedimentibacterium mangrovi gen. nov., sp. nov., a novel member of family Phyllobacteriacea isolated from mangrove sediment.</title>
        <authorList>
            <person name="Liao H."/>
            <person name="Tian Y."/>
        </authorList>
    </citation>
    <scope>NUCLEOTIDE SEQUENCE [LARGE SCALE GENOMIC DNA]</scope>
    <source>
        <strain evidence="2 3">X9-2-2</strain>
    </source>
</reference>
<keyword evidence="3" id="KW-1185">Reference proteome</keyword>
<dbReference type="EMBL" id="PDVP01000008">
    <property type="protein sequence ID" value="PHP66349.1"/>
    <property type="molecule type" value="Genomic_DNA"/>
</dbReference>
<dbReference type="InterPro" id="IPR042204">
    <property type="entry name" value="2Fe-2S-bd_N"/>
</dbReference>